<proteinExistence type="predicted"/>
<organism evidence="1 2">
    <name type="scientific">Rhodocyclus tenuis</name>
    <name type="common">Rhodospirillum tenue</name>
    <dbReference type="NCBI Taxonomy" id="1066"/>
    <lineage>
        <taxon>Bacteria</taxon>
        <taxon>Pseudomonadati</taxon>
        <taxon>Pseudomonadota</taxon>
        <taxon>Betaproteobacteria</taxon>
        <taxon>Rhodocyclales</taxon>
        <taxon>Rhodocyclaceae</taxon>
        <taxon>Rhodocyclus</taxon>
    </lineage>
</organism>
<dbReference type="AlphaFoldDB" id="A0A6L5JXN6"/>
<name>A0A6L5JXN6_RHOTE</name>
<reference evidence="1 2" key="1">
    <citation type="submission" date="2019-10" db="EMBL/GenBank/DDBJ databases">
        <title>Whole-genome sequence of the purple nonsulfur photosynthetic bacterium Rhodocyclus tenuis.</title>
        <authorList>
            <person name="Kyndt J.A."/>
            <person name="Meyer T.E."/>
        </authorList>
    </citation>
    <scope>NUCLEOTIDE SEQUENCE [LARGE SCALE GENOMIC DNA]</scope>
    <source>
        <strain evidence="1 2">DSM 110</strain>
    </source>
</reference>
<sequence length="101" mass="10648">MSTGKIIATLWEACQDTLTDEQLSSLSCGEEIVANLSALSQIMDGLATLVANDEDTGRFRSSPEVADMLWGFSWAVSAAAQAARVANEASAIKKLRAAGEL</sequence>
<evidence type="ECO:0000313" key="2">
    <source>
        <dbReference type="Proteomes" id="UP000480275"/>
    </source>
</evidence>
<dbReference type="EMBL" id="WIXJ01000007">
    <property type="protein sequence ID" value="MQY52117.1"/>
    <property type="molecule type" value="Genomic_DNA"/>
</dbReference>
<protein>
    <submittedName>
        <fullName evidence="1">Uncharacterized protein</fullName>
    </submittedName>
</protein>
<gene>
    <name evidence="1" type="ORF">GHK24_10065</name>
</gene>
<evidence type="ECO:0000313" key="1">
    <source>
        <dbReference type="EMBL" id="MQY52117.1"/>
    </source>
</evidence>
<dbReference type="Proteomes" id="UP000480275">
    <property type="component" value="Unassembled WGS sequence"/>
</dbReference>
<accession>A0A6L5JXN6</accession>
<comment type="caution">
    <text evidence="1">The sequence shown here is derived from an EMBL/GenBank/DDBJ whole genome shotgun (WGS) entry which is preliminary data.</text>
</comment>